<dbReference type="FunFam" id="3.40.50.300:FF:001218">
    <property type="entry name" value="AAA family ATPase, putative"/>
    <property type="match status" value="1"/>
</dbReference>
<dbReference type="PANTHER" id="PTHR23069:SF0">
    <property type="entry name" value="TAT-BINDING HOMOLOG 7"/>
    <property type="match status" value="1"/>
</dbReference>
<evidence type="ECO:0000259" key="12">
    <source>
        <dbReference type="PROSITE" id="PS50014"/>
    </source>
</evidence>
<dbReference type="InterPro" id="IPR003593">
    <property type="entry name" value="AAA+_ATPase"/>
</dbReference>
<feature type="compositionally biased region" description="Basic residues" evidence="11">
    <location>
        <begin position="168"/>
        <end position="188"/>
    </location>
</feature>
<dbReference type="InterPro" id="IPR036427">
    <property type="entry name" value="Bromodomain-like_sf"/>
</dbReference>
<dbReference type="Pfam" id="PF17862">
    <property type="entry name" value="AAA_lid_3"/>
    <property type="match status" value="1"/>
</dbReference>
<dbReference type="FunFam" id="1.10.8.60:FF:000016">
    <property type="entry name" value="ATPase family AAA domain-containing protein 2B"/>
    <property type="match status" value="1"/>
</dbReference>
<feature type="region of interest" description="Disordered" evidence="11">
    <location>
        <begin position="1"/>
        <end position="70"/>
    </location>
</feature>
<dbReference type="Proteomes" id="UP000095009">
    <property type="component" value="Unassembled WGS sequence"/>
</dbReference>
<dbReference type="SUPFAM" id="SSF47370">
    <property type="entry name" value="Bromodomain"/>
    <property type="match status" value="1"/>
</dbReference>
<feature type="compositionally biased region" description="Acidic residues" evidence="11">
    <location>
        <begin position="147"/>
        <end position="163"/>
    </location>
</feature>
<dbReference type="InterPro" id="IPR027417">
    <property type="entry name" value="P-loop_NTPase"/>
</dbReference>
<comment type="subcellular location">
    <subcellularLocation>
        <location evidence="2">Chromosome</location>
    </subcellularLocation>
    <subcellularLocation>
        <location evidence="1">Nucleus</location>
    </subcellularLocation>
</comment>
<feature type="compositionally biased region" description="Acidic residues" evidence="11">
    <location>
        <begin position="237"/>
        <end position="247"/>
    </location>
</feature>
<dbReference type="GO" id="GO:0140674">
    <property type="term" value="F:ATP-dependent histone chaperone activity"/>
    <property type="evidence" value="ECO:0007669"/>
    <property type="project" value="UniProtKB-ARBA"/>
</dbReference>
<organism evidence="13 14">
    <name type="scientific">Nadsonia fulvescens var. elongata DSM 6958</name>
    <dbReference type="NCBI Taxonomy" id="857566"/>
    <lineage>
        <taxon>Eukaryota</taxon>
        <taxon>Fungi</taxon>
        <taxon>Dikarya</taxon>
        <taxon>Ascomycota</taxon>
        <taxon>Saccharomycotina</taxon>
        <taxon>Dipodascomycetes</taxon>
        <taxon>Dipodascales</taxon>
        <taxon>Dipodascales incertae sedis</taxon>
        <taxon>Nadsonia</taxon>
    </lineage>
</organism>
<dbReference type="FunFam" id="3.40.50.300:FF:000061">
    <property type="entry name" value="ATPase family, AAA domain-containing 2"/>
    <property type="match status" value="1"/>
</dbReference>
<protein>
    <submittedName>
        <fullName evidence="13">AAA-domain-containing protein</fullName>
    </submittedName>
</protein>
<dbReference type="Gene3D" id="1.10.8.60">
    <property type="match status" value="1"/>
</dbReference>
<dbReference type="InterPro" id="IPR003960">
    <property type="entry name" value="ATPase_AAA_CS"/>
</dbReference>
<dbReference type="PANTHER" id="PTHR23069">
    <property type="entry name" value="AAA DOMAIN-CONTAINING"/>
    <property type="match status" value="1"/>
</dbReference>
<accession>A0A1E3PP45</accession>
<evidence type="ECO:0000256" key="1">
    <source>
        <dbReference type="ARBA" id="ARBA00004123"/>
    </source>
</evidence>
<feature type="region of interest" description="Disordered" evidence="11">
    <location>
        <begin position="386"/>
        <end position="407"/>
    </location>
</feature>
<dbReference type="SMART" id="SM00382">
    <property type="entry name" value="AAA"/>
    <property type="match status" value="1"/>
</dbReference>
<dbReference type="GO" id="GO:0006337">
    <property type="term" value="P:nucleosome disassembly"/>
    <property type="evidence" value="ECO:0007669"/>
    <property type="project" value="TreeGrafter"/>
</dbReference>
<gene>
    <name evidence="13" type="ORF">NADFUDRAFT_50603</name>
</gene>
<feature type="compositionally biased region" description="Acidic residues" evidence="11">
    <location>
        <begin position="122"/>
        <end position="133"/>
    </location>
</feature>
<dbReference type="Gene3D" id="3.40.50.300">
    <property type="entry name" value="P-loop containing nucleotide triphosphate hydrolases"/>
    <property type="match status" value="2"/>
</dbReference>
<evidence type="ECO:0000256" key="4">
    <source>
        <dbReference type="ARBA" id="ARBA00022454"/>
    </source>
</evidence>
<evidence type="ECO:0000256" key="11">
    <source>
        <dbReference type="SAM" id="MobiDB-lite"/>
    </source>
</evidence>
<dbReference type="GO" id="GO:0000785">
    <property type="term" value="C:chromatin"/>
    <property type="evidence" value="ECO:0007669"/>
    <property type="project" value="UniProtKB-ARBA"/>
</dbReference>
<dbReference type="STRING" id="857566.A0A1E3PP45"/>
<dbReference type="InterPro" id="IPR045199">
    <property type="entry name" value="ATAD2-like"/>
</dbReference>
<evidence type="ECO:0000256" key="8">
    <source>
        <dbReference type="ARBA" id="ARBA00023117"/>
    </source>
</evidence>
<keyword evidence="14" id="KW-1185">Reference proteome</keyword>
<dbReference type="GO" id="GO:0042393">
    <property type="term" value="F:histone binding"/>
    <property type="evidence" value="ECO:0007669"/>
    <property type="project" value="UniProtKB-ARBA"/>
</dbReference>
<keyword evidence="4" id="KW-0158">Chromosome</keyword>
<dbReference type="InterPro" id="IPR003959">
    <property type="entry name" value="ATPase_AAA_core"/>
</dbReference>
<dbReference type="GO" id="GO:0005634">
    <property type="term" value="C:nucleus"/>
    <property type="evidence" value="ECO:0007669"/>
    <property type="project" value="UniProtKB-SubCell"/>
</dbReference>
<comment type="similarity">
    <text evidence="3">Belongs to the AAA ATPase family.</text>
</comment>
<evidence type="ECO:0000256" key="5">
    <source>
        <dbReference type="ARBA" id="ARBA00022741"/>
    </source>
</evidence>
<evidence type="ECO:0000256" key="9">
    <source>
        <dbReference type="ARBA" id="ARBA00023242"/>
    </source>
</evidence>
<dbReference type="InterPro" id="IPR041569">
    <property type="entry name" value="AAA_lid_3"/>
</dbReference>
<dbReference type="GO" id="GO:0016887">
    <property type="term" value="F:ATP hydrolysis activity"/>
    <property type="evidence" value="ECO:0007669"/>
    <property type="project" value="InterPro"/>
</dbReference>
<keyword evidence="9" id="KW-0539">Nucleus</keyword>
<evidence type="ECO:0000256" key="6">
    <source>
        <dbReference type="ARBA" id="ARBA00022801"/>
    </source>
</evidence>
<dbReference type="GO" id="GO:0003682">
    <property type="term" value="F:chromatin binding"/>
    <property type="evidence" value="ECO:0007669"/>
    <property type="project" value="TreeGrafter"/>
</dbReference>
<dbReference type="SUPFAM" id="SSF52540">
    <property type="entry name" value="P-loop containing nucleoside triphosphate hydrolases"/>
    <property type="match status" value="2"/>
</dbReference>
<feature type="compositionally biased region" description="Low complexity" evidence="11">
    <location>
        <begin position="213"/>
        <end position="222"/>
    </location>
</feature>
<keyword evidence="7" id="KW-0067">ATP-binding</keyword>
<reference evidence="13 14" key="1">
    <citation type="journal article" date="2016" name="Proc. Natl. Acad. Sci. U.S.A.">
        <title>Comparative genomics of biotechnologically important yeasts.</title>
        <authorList>
            <person name="Riley R."/>
            <person name="Haridas S."/>
            <person name="Wolfe K.H."/>
            <person name="Lopes M.R."/>
            <person name="Hittinger C.T."/>
            <person name="Goeker M."/>
            <person name="Salamov A.A."/>
            <person name="Wisecaver J.H."/>
            <person name="Long T.M."/>
            <person name="Calvey C.H."/>
            <person name="Aerts A.L."/>
            <person name="Barry K.W."/>
            <person name="Choi C."/>
            <person name="Clum A."/>
            <person name="Coughlan A.Y."/>
            <person name="Deshpande S."/>
            <person name="Douglass A.P."/>
            <person name="Hanson S.J."/>
            <person name="Klenk H.-P."/>
            <person name="LaButti K.M."/>
            <person name="Lapidus A."/>
            <person name="Lindquist E.A."/>
            <person name="Lipzen A.M."/>
            <person name="Meier-Kolthoff J.P."/>
            <person name="Ohm R.A."/>
            <person name="Otillar R.P."/>
            <person name="Pangilinan J.L."/>
            <person name="Peng Y."/>
            <person name="Rokas A."/>
            <person name="Rosa C.A."/>
            <person name="Scheuner C."/>
            <person name="Sibirny A.A."/>
            <person name="Slot J.C."/>
            <person name="Stielow J.B."/>
            <person name="Sun H."/>
            <person name="Kurtzman C.P."/>
            <person name="Blackwell M."/>
            <person name="Grigoriev I.V."/>
            <person name="Jeffries T.W."/>
        </authorList>
    </citation>
    <scope>NUCLEOTIDE SEQUENCE [LARGE SCALE GENOMIC DNA]</scope>
    <source>
        <strain evidence="13 14">DSM 6958</strain>
    </source>
</reference>
<dbReference type="GO" id="GO:0045815">
    <property type="term" value="P:transcription initiation-coupled chromatin remodeling"/>
    <property type="evidence" value="ECO:0007669"/>
    <property type="project" value="TreeGrafter"/>
</dbReference>
<evidence type="ECO:0000256" key="3">
    <source>
        <dbReference type="ARBA" id="ARBA00006914"/>
    </source>
</evidence>
<name>A0A1E3PP45_9ASCO</name>
<dbReference type="Pfam" id="PF00004">
    <property type="entry name" value="AAA"/>
    <property type="match status" value="2"/>
</dbReference>
<dbReference type="CDD" id="cd19517">
    <property type="entry name" value="RecA-like_Yta7-like"/>
    <property type="match status" value="1"/>
</dbReference>
<dbReference type="InterPro" id="IPR001487">
    <property type="entry name" value="Bromodomain"/>
</dbReference>
<dbReference type="OrthoDB" id="5421at2759"/>
<dbReference type="PROSITE" id="PS50014">
    <property type="entry name" value="BROMODOMAIN_2"/>
    <property type="match status" value="1"/>
</dbReference>
<evidence type="ECO:0000256" key="10">
    <source>
        <dbReference type="PROSITE-ProRule" id="PRU00035"/>
    </source>
</evidence>
<dbReference type="GO" id="GO:0006334">
    <property type="term" value="P:nucleosome assembly"/>
    <property type="evidence" value="ECO:0007669"/>
    <property type="project" value="TreeGrafter"/>
</dbReference>
<keyword evidence="6" id="KW-0378">Hydrolase</keyword>
<keyword evidence="8 10" id="KW-0103">Bromodomain</keyword>
<feature type="domain" description="Bromo" evidence="12">
    <location>
        <begin position="1030"/>
        <end position="1072"/>
    </location>
</feature>
<dbReference type="CDD" id="cd05491">
    <property type="entry name" value="Bromo_TBP7_like"/>
    <property type="match status" value="1"/>
</dbReference>
<sequence>MSEGKRRRTSQYWKRPTTSDEEDTDEGFDVKPRRRTQISSYAESSSSGPEDGAINPEIDGSEEKNYPTTFPVTLHIGPDLARQVAHEYPIMVSPRQTRSRKALMVDPVSHQKEEKEENTTTAEEDEEVIDDSPEIPRKLGRTRSSVEDDYEEGDDCEIDEDDDIIIRPRGKKPRTAHAGILKKPKRSRNLNDDDDEYTESNNSEAEEEGRSGSGSSQDSDTSLYARGHRNNITIVSDGDDNDDDECSDSPARPLRNTRSRSRNAHRNSSDIEEIDSLSLKAELDEIRKTPPIRRKLLRARKEVNYQLLPPPVVDDLNDDELAHGAVPARRKTSNSTMRRLYPTAGPFGGQDAVSIFGSNIPGLTAIGGNGANDDSSSDEELVPKFIGANGASTGSGSKHKSKNSLADSDPLGVDMNIDFSVVGGLDNHINQLKEMVALPLMYPEIFQRFNVTPPRGVLFHGPPGTGKTLMARALAASCSTEEQKITFYMRKGADCLSKWVGEAERQLRLLFEEAKKNQPSIIFFDEIDGLAPVRSSKQEQIHASIVSTLLALMDGMDNRGQVIVIGATNRPDSVDPALRRPGRFDREFYFPLPDIDARKTIISINTRKWDPPMPEKFIDYVATLTKGYGGADLRALCTEAALNAIQRKYPQIYMSKEKLLIDPKNIHVTARDFMRSIEKITPSSARSTGSGASPLPSNVEPLLKLNLTNIIEKLDHFLPREKKRTALEDAMYEDFDADLDVMEGFDRQNMMKNLANSRVFRPRLLVHGNQGMGQQYIGAAILHHLEGFHVQSLDLGTLLSDPARTPEASVVQLLVEVKRHKPSVILIPDLDVWFRTMPDTVKSTFMTMLKGISPSDQVLVLGLIDSDYSSLSVEAKQLFGYSSENRYELLVPNNIERKQFFKEIFNFVKSKPIDFPDINNRPKRVLENLPLAPKLDSESDSKTIIDKETLNMKAVIRRDLQLKNALKVKLSVLMDLIKTRYKRFRKPAIDDAFLTHLFETNLDSNVHFRYERSKNDMILDTDTRKLYYNMDLDHIEDRLWNGYYCEPKEFLRDVELIHHDANVAGDRERMIKAAEMCANVQVTVDEISLDHQFVNDCKQMHQRELLRRKYKLEQDLLLRPEEKEDDQANGMLTLTNELIDVINDGDKIKIEEPIVEVAENTNNSDVSKEKENACIEDQAIFTTTEAESIPISVSPPKVNEVDDKPITDATKLSTDQLNLDPILPEIPVYAETDTVNCSSVITINPPVSKELELYYKNLEELKKREVVISDDKLASLEKLLVSSTEDFVVEELEQLNSALLDVAWKFKELWDRNIILDKIKMKMLEVIQVINEIRGDSFD</sequence>
<proteinExistence type="inferred from homology"/>
<evidence type="ECO:0000313" key="14">
    <source>
        <dbReference type="Proteomes" id="UP000095009"/>
    </source>
</evidence>
<evidence type="ECO:0000313" key="13">
    <source>
        <dbReference type="EMBL" id="ODQ66692.1"/>
    </source>
</evidence>
<dbReference type="EMBL" id="KV454408">
    <property type="protein sequence ID" value="ODQ66692.1"/>
    <property type="molecule type" value="Genomic_DNA"/>
</dbReference>
<keyword evidence="5" id="KW-0547">Nucleotide-binding</keyword>
<feature type="compositionally biased region" description="Basic residues" evidence="11">
    <location>
        <begin position="255"/>
        <end position="265"/>
    </location>
</feature>
<feature type="compositionally biased region" description="Basic and acidic residues" evidence="11">
    <location>
        <begin position="109"/>
        <end position="118"/>
    </location>
</feature>
<dbReference type="GO" id="GO:0005524">
    <property type="term" value="F:ATP binding"/>
    <property type="evidence" value="ECO:0007669"/>
    <property type="project" value="UniProtKB-KW"/>
</dbReference>
<evidence type="ECO:0000256" key="7">
    <source>
        <dbReference type="ARBA" id="ARBA00022840"/>
    </source>
</evidence>
<feature type="region of interest" description="Disordered" evidence="11">
    <location>
        <begin position="92"/>
        <end position="270"/>
    </location>
</feature>
<dbReference type="PROSITE" id="PS00674">
    <property type="entry name" value="AAA"/>
    <property type="match status" value="1"/>
</dbReference>
<evidence type="ECO:0000256" key="2">
    <source>
        <dbReference type="ARBA" id="ARBA00004286"/>
    </source>
</evidence>